<sequence length="886" mass="99436">MNNPITPPRWADRFLEWFLPEDILEDVQGDLHEVFQSQVHATGLKQARKAFMLSTFHYVRPYFFKRRKKQTHHTNLLSLDMLYNFFIIAFRNIQRNKIFSAINIFGLATGMATCLIIMLYVQHQVSFDRFHEKADRIVRVIFKGSVQGEKLNEAHVMPPVAQTLLADYPEVQQATRLRQYGTPRITSGDKSFKEDAFAFVDANFFQVFTLPFLQGDPKTALLQPNTVVISQSTAHKFFGNENPIGKILTFKDFKATCKVTGVIANIPDNSHFHIDVFASMTSLPEAKSASWMTSEFYTYLVLPPGYDPRQLERKLPQVVEKYMSPQLQQAFGMNYSQFEEKGNHLGLFLQPLTDIYLHSDFMYDLGPRGNTQHVYIFSAIALFMLLIACFNFMNLSTAGASKRAREVGIRKVVGSVKGQLIQQFLMESILLTSISLLIAVVLVVLALPLFNSLTGQSVAFTSSGALTLLPGLLLFGLLVGLLAGSYPAFFLSSFKPITVLKNTLATGNKSIGIRSGLVVVQFCISIALMAGTLVVYQQLRYIQSKDLGYNKEQVLILGETWVLGKQEEVFRQQLLQDPRVLRVSRSGYLPAGPSNNNNFFIYPDDDPAQQIKAIRYDVDDQYMPTLGMQLIAGRNFSPQMATDSSAAILNETAARALGWGNDSLDRTITRSTNEGEKKTYRIVGIVKDFHFRSLHERISPLVMVLSPNSGTMIVKVKTADTKDLLASMKTQWTALTPDEPFVYSFMDQRVEDTYVSEQKIGKFLGIFAGLTILVACLGLFGLATFTAQQRTKEMGIRKVLGASVPTLVALLSKEFLKLVLLANLIAWPLAWWAMQSWLQNFEYSIRLSPWLFASVSVAVLLIALVTVSFQAIKAALVNPVDSLRNE</sequence>
<evidence type="ECO:0000259" key="7">
    <source>
        <dbReference type="Pfam" id="PF02687"/>
    </source>
</evidence>
<organism evidence="9 10">
    <name type="scientific">Rhodocytophaga aerolata</name>
    <dbReference type="NCBI Taxonomy" id="455078"/>
    <lineage>
        <taxon>Bacteria</taxon>
        <taxon>Pseudomonadati</taxon>
        <taxon>Bacteroidota</taxon>
        <taxon>Cytophagia</taxon>
        <taxon>Cytophagales</taxon>
        <taxon>Rhodocytophagaceae</taxon>
        <taxon>Rhodocytophaga</taxon>
    </lineage>
</organism>
<dbReference type="NCBIfam" id="NF038404">
    <property type="entry name" value="perm_prefix_2"/>
    <property type="match status" value="1"/>
</dbReference>
<keyword evidence="2" id="KW-1003">Cell membrane</keyword>
<evidence type="ECO:0000256" key="1">
    <source>
        <dbReference type="ARBA" id="ARBA00004651"/>
    </source>
</evidence>
<feature type="transmembrane region" description="Helical" evidence="6">
    <location>
        <begin position="763"/>
        <end position="783"/>
    </location>
</feature>
<feature type="transmembrane region" description="Helical" evidence="6">
    <location>
        <begin position="429"/>
        <end position="450"/>
    </location>
</feature>
<dbReference type="InterPro" id="IPR025857">
    <property type="entry name" value="MacB_PCD"/>
</dbReference>
<feature type="transmembrane region" description="Helical" evidence="6">
    <location>
        <begin position="850"/>
        <end position="869"/>
    </location>
</feature>
<feature type="transmembrane region" description="Helical" evidence="6">
    <location>
        <begin position="99"/>
        <end position="121"/>
    </location>
</feature>
<dbReference type="EMBL" id="JAUKPO010000039">
    <property type="protein sequence ID" value="MDO1450950.1"/>
    <property type="molecule type" value="Genomic_DNA"/>
</dbReference>
<feature type="domain" description="ABC3 transporter permease C-terminal" evidence="7">
    <location>
        <begin position="379"/>
        <end position="493"/>
    </location>
</feature>
<evidence type="ECO:0000259" key="8">
    <source>
        <dbReference type="Pfam" id="PF12704"/>
    </source>
</evidence>
<evidence type="ECO:0000313" key="9">
    <source>
        <dbReference type="EMBL" id="MDO1450950.1"/>
    </source>
</evidence>
<evidence type="ECO:0000313" key="10">
    <source>
        <dbReference type="Proteomes" id="UP001168528"/>
    </source>
</evidence>
<keyword evidence="3 6" id="KW-0812">Transmembrane</keyword>
<dbReference type="InterPro" id="IPR003838">
    <property type="entry name" value="ABC3_permease_C"/>
</dbReference>
<feature type="domain" description="ABC3 transporter permease C-terminal" evidence="7">
    <location>
        <begin position="766"/>
        <end position="875"/>
    </location>
</feature>
<keyword evidence="10" id="KW-1185">Reference proteome</keyword>
<reference evidence="9" key="1">
    <citation type="submission" date="2023-07" db="EMBL/GenBank/DDBJ databases">
        <title>The genome sequence of Rhodocytophaga aerolata KACC 12507.</title>
        <authorList>
            <person name="Zhang X."/>
        </authorList>
    </citation>
    <scope>NUCLEOTIDE SEQUENCE</scope>
    <source>
        <strain evidence="9">KACC 12507</strain>
    </source>
</reference>
<comment type="subcellular location">
    <subcellularLocation>
        <location evidence="1">Cell membrane</location>
        <topology evidence="1">Multi-pass membrane protein</topology>
    </subcellularLocation>
</comment>
<evidence type="ECO:0000256" key="3">
    <source>
        <dbReference type="ARBA" id="ARBA00022692"/>
    </source>
</evidence>
<feature type="transmembrane region" description="Helical" evidence="6">
    <location>
        <begin position="818"/>
        <end position="838"/>
    </location>
</feature>
<dbReference type="Pfam" id="PF02687">
    <property type="entry name" value="FtsX"/>
    <property type="match status" value="2"/>
</dbReference>
<evidence type="ECO:0000256" key="6">
    <source>
        <dbReference type="SAM" id="Phobius"/>
    </source>
</evidence>
<dbReference type="Pfam" id="PF12704">
    <property type="entry name" value="MacB_PCD"/>
    <property type="match status" value="2"/>
</dbReference>
<dbReference type="RefSeq" id="WP_302041750.1">
    <property type="nucleotide sequence ID" value="NZ_JAUKPO010000039.1"/>
</dbReference>
<dbReference type="InterPro" id="IPR047699">
    <property type="entry name" value="Permease_put_prefix"/>
</dbReference>
<comment type="caution">
    <text evidence="9">The sequence shown here is derived from an EMBL/GenBank/DDBJ whole genome shotgun (WGS) entry which is preliminary data.</text>
</comment>
<feature type="transmembrane region" description="Helical" evidence="6">
    <location>
        <begin position="511"/>
        <end position="536"/>
    </location>
</feature>
<protein>
    <submittedName>
        <fullName evidence="9">ABC transporter permease</fullName>
    </submittedName>
</protein>
<accession>A0ABT8RFR3</accession>
<name>A0ABT8RFR3_9BACT</name>
<dbReference type="PANTHER" id="PTHR30572:SF18">
    <property type="entry name" value="ABC-TYPE MACROLIDE FAMILY EXPORT SYSTEM PERMEASE COMPONENT 2"/>
    <property type="match status" value="1"/>
</dbReference>
<dbReference type="InterPro" id="IPR050250">
    <property type="entry name" value="Macrolide_Exporter_MacB"/>
</dbReference>
<feature type="transmembrane region" description="Helical" evidence="6">
    <location>
        <begin position="471"/>
        <end position="491"/>
    </location>
</feature>
<feature type="domain" description="MacB-like periplasmic core" evidence="8">
    <location>
        <begin position="100"/>
        <end position="317"/>
    </location>
</feature>
<feature type="transmembrane region" description="Helical" evidence="6">
    <location>
        <begin position="374"/>
        <end position="393"/>
    </location>
</feature>
<evidence type="ECO:0000256" key="5">
    <source>
        <dbReference type="ARBA" id="ARBA00023136"/>
    </source>
</evidence>
<gene>
    <name evidence="9" type="ORF">Q0590_32045</name>
</gene>
<dbReference type="Proteomes" id="UP001168528">
    <property type="component" value="Unassembled WGS sequence"/>
</dbReference>
<proteinExistence type="predicted"/>
<keyword evidence="4 6" id="KW-1133">Transmembrane helix</keyword>
<evidence type="ECO:0000256" key="4">
    <source>
        <dbReference type="ARBA" id="ARBA00022989"/>
    </source>
</evidence>
<keyword evidence="5 6" id="KW-0472">Membrane</keyword>
<evidence type="ECO:0000256" key="2">
    <source>
        <dbReference type="ARBA" id="ARBA00022475"/>
    </source>
</evidence>
<feature type="domain" description="MacB-like periplasmic core" evidence="8">
    <location>
        <begin position="610"/>
        <end position="690"/>
    </location>
</feature>
<dbReference type="PANTHER" id="PTHR30572">
    <property type="entry name" value="MEMBRANE COMPONENT OF TRANSPORTER-RELATED"/>
    <property type="match status" value="1"/>
</dbReference>